<dbReference type="SUPFAM" id="SSF54637">
    <property type="entry name" value="Thioesterase/thiol ester dehydrase-isomerase"/>
    <property type="match status" value="1"/>
</dbReference>
<dbReference type="EMBL" id="CP003181">
    <property type="protein sequence ID" value="AHJ61765.1"/>
    <property type="molecule type" value="Genomic_DNA"/>
</dbReference>
<dbReference type="GO" id="GO:0004316">
    <property type="term" value="F:3-oxoacyl-[acyl-carrier-protein] reductase (NADPH) activity"/>
    <property type="evidence" value="ECO:0007669"/>
    <property type="project" value="UniProtKB-EC"/>
</dbReference>
<gene>
    <name evidence="1" type="ORF">GbCGDNIH3_0029</name>
</gene>
<dbReference type="RefSeq" id="WP_038515328.1">
    <property type="nucleotide sequence ID" value="NZ_CP003181.2"/>
</dbReference>
<dbReference type="AlphaFoldDB" id="A0AAN0RBE6"/>
<dbReference type="EC" id="1.1.1.100" evidence="1"/>
<dbReference type="Pfam" id="PF22817">
    <property type="entry name" value="ApeP-like"/>
    <property type="match status" value="1"/>
</dbReference>
<keyword evidence="1" id="KW-0560">Oxidoreductase</keyword>
<evidence type="ECO:0000313" key="1">
    <source>
        <dbReference type="EMBL" id="AHJ61765.1"/>
    </source>
</evidence>
<sequence length="152" mass="15744">MTGTRNHPDSPAAIAALIPHQGSMCLLQCVVAWDDSTISCLSQSHLLPDNPLREGGRLGAVCGIEYALQAAALHGALLDGTAARPGYLAGLRAVTLHVPRLDDERFGTLHVSARMLLNSPGGMVYALSVATEDGTILVEGEASIILPPAAGL</sequence>
<protein>
    <submittedName>
        <fullName evidence="1">3-oxoacyl-[acyl-carrier protein] reductase</fullName>
        <ecNumber evidence="1">1.1.1.100</ecNumber>
    </submittedName>
</protein>
<dbReference type="KEGG" id="gbc:GbCGDNIH3_0029"/>
<dbReference type="Gene3D" id="3.10.129.10">
    <property type="entry name" value="Hotdog Thioesterase"/>
    <property type="match status" value="1"/>
</dbReference>
<accession>A0AAN0RBE6</accession>
<proteinExistence type="predicted"/>
<dbReference type="InterPro" id="IPR016776">
    <property type="entry name" value="ApeP-like_dehydratase"/>
</dbReference>
<evidence type="ECO:0000313" key="2">
    <source>
        <dbReference type="Proteomes" id="UP000019438"/>
    </source>
</evidence>
<reference evidence="2" key="1">
    <citation type="submission" date="2012-06" db="EMBL/GenBank/DDBJ databases">
        <title>Genome analysis of multiple Granulibacter bethesdensis isolates demonstrates substantial genome diversity.</title>
        <authorList>
            <person name="Greenberg D.E."/>
            <person name="Porcella S.F."/>
            <person name="Zarember K."/>
            <person name="Zelazny A.M."/>
            <person name="Bruno D."/>
            <person name="Martens C."/>
            <person name="Barbian K.D."/>
            <person name="Jaske E."/>
            <person name="Holland S.M."/>
        </authorList>
    </citation>
    <scope>NUCLEOTIDE SEQUENCE [LARGE SCALE GENOMIC DNA]</scope>
    <source>
        <strain evidence="2">CGDNIH3</strain>
    </source>
</reference>
<dbReference type="Proteomes" id="UP000019438">
    <property type="component" value="Chromosome"/>
</dbReference>
<organism evidence="1 2">
    <name type="scientific">Granulibacter bethesdensis</name>
    <dbReference type="NCBI Taxonomy" id="364410"/>
    <lineage>
        <taxon>Bacteria</taxon>
        <taxon>Pseudomonadati</taxon>
        <taxon>Pseudomonadota</taxon>
        <taxon>Alphaproteobacteria</taxon>
        <taxon>Acetobacterales</taxon>
        <taxon>Acetobacteraceae</taxon>
        <taxon>Granulibacter</taxon>
    </lineage>
</organism>
<dbReference type="InterPro" id="IPR029069">
    <property type="entry name" value="HotDog_dom_sf"/>
</dbReference>
<name>A0AAN0RBE6_9PROT</name>